<dbReference type="OrthoDB" id="8191639at2759"/>
<feature type="non-terminal residue" evidence="11">
    <location>
        <position position="1"/>
    </location>
</feature>
<dbReference type="EMBL" id="KV440973">
    <property type="protein sequence ID" value="OAD78467.1"/>
    <property type="molecule type" value="Genomic_DNA"/>
</dbReference>
<reference evidence="12" key="1">
    <citation type="submission" date="2015-06" db="EMBL/GenBank/DDBJ databases">
        <title>Expansion of signal transduction pathways in fungi by whole-genome duplication.</title>
        <authorList>
            <consortium name="DOE Joint Genome Institute"/>
            <person name="Corrochano L.M."/>
            <person name="Kuo A."/>
            <person name="Marcet-Houben M."/>
            <person name="Polaino S."/>
            <person name="Salamov A."/>
            <person name="Villalobos J.M."/>
            <person name="Alvarez M.I."/>
            <person name="Avalos J."/>
            <person name="Benito E.P."/>
            <person name="Benoit I."/>
            <person name="Burger G."/>
            <person name="Camino L.P."/>
            <person name="Canovas D."/>
            <person name="Cerda-Olmedo E."/>
            <person name="Cheng J.-F."/>
            <person name="Dominguez A."/>
            <person name="Elias M."/>
            <person name="Eslava A.P."/>
            <person name="Glaser F."/>
            <person name="Grimwood J."/>
            <person name="Gutierrez G."/>
            <person name="Heitman J."/>
            <person name="Henrissat B."/>
            <person name="Iturriaga E.A."/>
            <person name="Lang B.F."/>
            <person name="Lavin J.L."/>
            <person name="Lee S."/>
            <person name="Li W."/>
            <person name="Lindquist E."/>
            <person name="Lopez-Garcia S."/>
            <person name="Luque E.M."/>
            <person name="Marcos A.T."/>
            <person name="Martin J."/>
            <person name="McCluskey K."/>
            <person name="Medina H.R."/>
            <person name="Miralles-Duran A."/>
            <person name="Miyazaki A."/>
            <person name="Munoz-Torres E."/>
            <person name="Oguiza J.A."/>
            <person name="Ohm R."/>
            <person name="Olmedo M."/>
            <person name="Orejas M."/>
            <person name="Ortiz-Castellanos L."/>
            <person name="Pisabarro A.G."/>
            <person name="Rodriguez-Romero J."/>
            <person name="Ruiz-Herrera J."/>
            <person name="Ruiz-Vazquez R."/>
            <person name="Sanz C."/>
            <person name="Schackwitz W."/>
            <person name="Schmutz J."/>
            <person name="Shahriari M."/>
            <person name="Shelest E."/>
            <person name="Silva-Franco F."/>
            <person name="Soanes D."/>
            <person name="Syed K."/>
            <person name="Tagua V.G."/>
            <person name="Talbot N.J."/>
            <person name="Thon M."/>
            <person name="De vries R.P."/>
            <person name="Wiebenga A."/>
            <person name="Yadav J.S."/>
            <person name="Braun E.L."/>
            <person name="Baker S."/>
            <person name="Garre V."/>
            <person name="Horwitz B."/>
            <person name="Torres-Martinez S."/>
            <person name="Idnurm A."/>
            <person name="Herrera-Estrella A."/>
            <person name="Gabaldon T."/>
            <person name="Grigoriev I.V."/>
        </authorList>
    </citation>
    <scope>NUCLEOTIDE SEQUENCE [LARGE SCALE GENOMIC DNA]</scope>
    <source>
        <strain evidence="12">NRRL 1555(-)</strain>
    </source>
</reference>
<evidence type="ECO:0000259" key="10">
    <source>
        <dbReference type="SMART" id="SM00479"/>
    </source>
</evidence>
<evidence type="ECO:0000256" key="6">
    <source>
        <dbReference type="ARBA" id="ARBA00022801"/>
    </source>
</evidence>
<evidence type="ECO:0000256" key="5">
    <source>
        <dbReference type="ARBA" id="ARBA00022722"/>
    </source>
</evidence>
<dbReference type="STRING" id="763407.A0A167PSM1"/>
<keyword evidence="5" id="KW-0540">Nuclease</keyword>
<sequence length="169" mass="18828">KGAQLGKFVAIDCEMVGVGRDGVDSALARVSIVNYNGAVLMDKYVQPQERVTDYRTHVSGIEPKHLGEGAITFKEAQAEVADIIKGRVLIGHAVNNDLKALMLDHPALFLRDTSRYKPFRKLASGRTPSLKTLVQKVLEFNIQSGSHSSVEDARFTMLLYRKVKDEWEK</sequence>
<evidence type="ECO:0000256" key="9">
    <source>
        <dbReference type="ARBA" id="ARBA00025599"/>
    </source>
</evidence>
<organism evidence="11 12">
    <name type="scientific">Phycomyces blakesleeanus (strain ATCC 8743b / DSM 1359 / FGSC 10004 / NBRC 33097 / NRRL 1555)</name>
    <dbReference type="NCBI Taxonomy" id="763407"/>
    <lineage>
        <taxon>Eukaryota</taxon>
        <taxon>Fungi</taxon>
        <taxon>Fungi incertae sedis</taxon>
        <taxon>Mucoromycota</taxon>
        <taxon>Mucoromycotina</taxon>
        <taxon>Mucoromycetes</taxon>
        <taxon>Mucorales</taxon>
        <taxon>Phycomycetaceae</taxon>
        <taxon>Phycomyces</taxon>
    </lineage>
</organism>
<dbReference type="InterPro" id="IPR013520">
    <property type="entry name" value="Ribonucl_H"/>
</dbReference>
<dbReference type="InterPro" id="IPR047021">
    <property type="entry name" value="REXO1/3/4-like"/>
</dbReference>
<evidence type="ECO:0000256" key="3">
    <source>
        <dbReference type="ARBA" id="ARBA00016937"/>
    </source>
</evidence>
<keyword evidence="7" id="KW-0269">Exonuclease</keyword>
<dbReference type="SUPFAM" id="SSF53098">
    <property type="entry name" value="Ribonuclease H-like"/>
    <property type="match status" value="1"/>
</dbReference>
<evidence type="ECO:0000256" key="8">
    <source>
        <dbReference type="ARBA" id="ARBA00023242"/>
    </source>
</evidence>
<evidence type="ECO:0000256" key="7">
    <source>
        <dbReference type="ARBA" id="ARBA00022839"/>
    </source>
</evidence>
<dbReference type="FunFam" id="3.30.420.10:FF:000007">
    <property type="entry name" value="Interferon-stimulated exonuclease gene 20"/>
    <property type="match status" value="1"/>
</dbReference>
<dbReference type="InterPro" id="IPR037431">
    <property type="entry name" value="REX4_DEDDh_dom"/>
</dbReference>
<dbReference type="GO" id="GO:0006364">
    <property type="term" value="P:rRNA processing"/>
    <property type="evidence" value="ECO:0007669"/>
    <property type="project" value="UniProtKB-KW"/>
</dbReference>
<accession>A0A167PSM1</accession>
<evidence type="ECO:0000256" key="1">
    <source>
        <dbReference type="ARBA" id="ARBA00004123"/>
    </source>
</evidence>
<keyword evidence="6" id="KW-0378">Hydrolase</keyword>
<dbReference type="AlphaFoldDB" id="A0A167PSM1"/>
<dbReference type="GO" id="GO:0003676">
    <property type="term" value="F:nucleic acid binding"/>
    <property type="evidence" value="ECO:0007669"/>
    <property type="project" value="InterPro"/>
</dbReference>
<gene>
    <name evidence="11" type="ORF">PHYBLDRAFT_91893</name>
</gene>
<evidence type="ECO:0000256" key="2">
    <source>
        <dbReference type="ARBA" id="ARBA00010489"/>
    </source>
</evidence>
<dbReference type="PANTHER" id="PTHR12801">
    <property type="entry name" value="RNA EXONUCLEASE REXO1 / RECO3 FAMILY MEMBER-RELATED"/>
    <property type="match status" value="1"/>
</dbReference>
<keyword evidence="12" id="KW-1185">Reference proteome</keyword>
<evidence type="ECO:0000256" key="4">
    <source>
        <dbReference type="ARBA" id="ARBA00022552"/>
    </source>
</evidence>
<evidence type="ECO:0000313" key="12">
    <source>
        <dbReference type="Proteomes" id="UP000077315"/>
    </source>
</evidence>
<name>A0A167PSM1_PHYB8</name>
<dbReference type="SMART" id="SM00479">
    <property type="entry name" value="EXOIII"/>
    <property type="match status" value="1"/>
</dbReference>
<dbReference type="Pfam" id="PF00929">
    <property type="entry name" value="RNase_T"/>
    <property type="match status" value="1"/>
</dbReference>
<dbReference type="CDD" id="cd06144">
    <property type="entry name" value="REX4_like"/>
    <property type="match status" value="1"/>
</dbReference>
<dbReference type="Gene3D" id="3.30.420.10">
    <property type="entry name" value="Ribonuclease H-like superfamily/Ribonuclease H"/>
    <property type="match status" value="1"/>
</dbReference>
<comment type="function">
    <text evidence="9">Exoribonuclease involved in ribosome biosynthesis. Involved in the processing of ITS1, the internal transcribed spacer localized between the 18S and 5.8S rRNAs.</text>
</comment>
<dbReference type="VEuPathDB" id="FungiDB:PHYBLDRAFT_91893"/>
<comment type="subcellular location">
    <subcellularLocation>
        <location evidence="1">Nucleus</location>
    </subcellularLocation>
</comment>
<proteinExistence type="inferred from homology"/>
<evidence type="ECO:0000313" key="11">
    <source>
        <dbReference type="EMBL" id="OAD78467.1"/>
    </source>
</evidence>
<keyword evidence="8" id="KW-0539">Nucleus</keyword>
<dbReference type="RefSeq" id="XP_018296507.1">
    <property type="nucleotide sequence ID" value="XM_018443777.1"/>
</dbReference>
<comment type="similarity">
    <text evidence="2">Belongs to the REXO4 family.</text>
</comment>
<feature type="non-terminal residue" evidence="11">
    <location>
        <position position="169"/>
    </location>
</feature>
<keyword evidence="4" id="KW-0698">rRNA processing</keyword>
<dbReference type="GO" id="GO:0005634">
    <property type="term" value="C:nucleus"/>
    <property type="evidence" value="ECO:0007669"/>
    <property type="project" value="UniProtKB-SubCell"/>
</dbReference>
<dbReference type="Proteomes" id="UP000077315">
    <property type="component" value="Unassembled WGS sequence"/>
</dbReference>
<dbReference type="GO" id="GO:0000027">
    <property type="term" value="P:ribosomal large subunit assembly"/>
    <property type="evidence" value="ECO:0007669"/>
    <property type="project" value="TreeGrafter"/>
</dbReference>
<dbReference type="GO" id="GO:0008408">
    <property type="term" value="F:3'-5' exonuclease activity"/>
    <property type="evidence" value="ECO:0007669"/>
    <property type="project" value="InterPro"/>
</dbReference>
<dbReference type="InParanoid" id="A0A167PSM1"/>
<protein>
    <recommendedName>
        <fullName evidence="3">RNA exonuclease 4</fullName>
    </recommendedName>
</protein>
<dbReference type="GeneID" id="29004682"/>
<dbReference type="FunCoup" id="A0A167PSM1">
    <property type="interactions" value="663"/>
</dbReference>
<dbReference type="PANTHER" id="PTHR12801:SF45">
    <property type="entry name" value="RNA EXONUCLEASE 4"/>
    <property type="match status" value="1"/>
</dbReference>
<dbReference type="InterPro" id="IPR036397">
    <property type="entry name" value="RNaseH_sf"/>
</dbReference>
<feature type="domain" description="Exonuclease" evidence="10">
    <location>
        <begin position="7"/>
        <end position="169"/>
    </location>
</feature>
<dbReference type="InterPro" id="IPR012337">
    <property type="entry name" value="RNaseH-like_sf"/>
</dbReference>